<evidence type="ECO:0000313" key="7">
    <source>
        <dbReference type="Proteomes" id="UP000274756"/>
    </source>
</evidence>
<dbReference type="GO" id="GO:0005737">
    <property type="term" value="C:cytoplasm"/>
    <property type="evidence" value="ECO:0007669"/>
    <property type="project" value="TreeGrafter"/>
</dbReference>
<dbReference type="Proteomes" id="UP000038040">
    <property type="component" value="Unplaced"/>
</dbReference>
<feature type="region of interest" description="Disordered" evidence="3">
    <location>
        <begin position="28"/>
        <end position="48"/>
    </location>
</feature>
<dbReference type="PROSITE" id="PS01031">
    <property type="entry name" value="SHSP"/>
    <property type="match status" value="1"/>
</dbReference>
<dbReference type="InterPro" id="IPR001436">
    <property type="entry name" value="Alpha-crystallin/sHSP_animal"/>
</dbReference>
<gene>
    <name evidence="5" type="ORF">DME_LOCUS10238</name>
</gene>
<proteinExistence type="inferred from homology"/>
<dbReference type="OrthoDB" id="1431247at2759"/>
<evidence type="ECO:0000256" key="1">
    <source>
        <dbReference type="PROSITE-ProRule" id="PRU00285"/>
    </source>
</evidence>
<organism evidence="6 8">
    <name type="scientific">Dracunculus medinensis</name>
    <name type="common">Guinea worm</name>
    <dbReference type="NCBI Taxonomy" id="318479"/>
    <lineage>
        <taxon>Eukaryota</taxon>
        <taxon>Metazoa</taxon>
        <taxon>Ecdysozoa</taxon>
        <taxon>Nematoda</taxon>
        <taxon>Chromadorea</taxon>
        <taxon>Rhabditida</taxon>
        <taxon>Spirurina</taxon>
        <taxon>Dracunculoidea</taxon>
        <taxon>Dracunculidae</taxon>
        <taxon>Dracunculus</taxon>
    </lineage>
</organism>
<dbReference type="GO" id="GO:0042026">
    <property type="term" value="P:protein refolding"/>
    <property type="evidence" value="ECO:0007669"/>
    <property type="project" value="TreeGrafter"/>
</dbReference>
<dbReference type="WBParaSite" id="DME_0000810201-mRNA-1">
    <property type="protein sequence ID" value="DME_0000810201-mRNA-1"/>
    <property type="gene ID" value="DME_0000810201"/>
</dbReference>
<evidence type="ECO:0000256" key="3">
    <source>
        <dbReference type="SAM" id="MobiDB-lite"/>
    </source>
</evidence>
<keyword evidence="7" id="KW-1185">Reference proteome</keyword>
<comment type="similarity">
    <text evidence="1 2">Belongs to the small heat shock protein (HSP20) family.</text>
</comment>
<dbReference type="GO" id="GO:0005634">
    <property type="term" value="C:nucleus"/>
    <property type="evidence" value="ECO:0007669"/>
    <property type="project" value="TreeGrafter"/>
</dbReference>
<evidence type="ECO:0000313" key="5">
    <source>
        <dbReference type="EMBL" id="VDN60265.1"/>
    </source>
</evidence>
<dbReference type="EMBL" id="UYYG01001208">
    <property type="protein sequence ID" value="VDN60265.1"/>
    <property type="molecule type" value="Genomic_DNA"/>
</dbReference>
<reference evidence="5 7" key="2">
    <citation type="submission" date="2018-11" db="EMBL/GenBank/DDBJ databases">
        <authorList>
            <consortium name="Pathogen Informatics"/>
        </authorList>
    </citation>
    <scope>NUCLEOTIDE SEQUENCE [LARGE SCALE GENOMIC DNA]</scope>
</reference>
<dbReference type="SUPFAM" id="SSF49764">
    <property type="entry name" value="HSP20-like chaperones"/>
    <property type="match status" value="1"/>
</dbReference>
<dbReference type="GO" id="GO:0009408">
    <property type="term" value="P:response to heat"/>
    <property type="evidence" value="ECO:0007669"/>
    <property type="project" value="TreeGrafter"/>
</dbReference>
<dbReference type="Gene3D" id="2.60.40.790">
    <property type="match status" value="1"/>
</dbReference>
<feature type="domain" description="SHSP" evidence="4">
    <location>
        <begin position="134"/>
        <end position="241"/>
    </location>
</feature>
<dbReference type="CDD" id="cd06526">
    <property type="entry name" value="metazoan_ACD"/>
    <property type="match status" value="1"/>
</dbReference>
<name>A0A0N4UK74_DRAME</name>
<evidence type="ECO:0000259" key="4">
    <source>
        <dbReference type="PROSITE" id="PS01031"/>
    </source>
</evidence>
<protein>
    <submittedName>
        <fullName evidence="8">SHSP domain-containing protein</fullName>
    </submittedName>
</protein>
<dbReference type="Proteomes" id="UP000274756">
    <property type="component" value="Unassembled WGS sequence"/>
</dbReference>
<dbReference type="InterPro" id="IPR008978">
    <property type="entry name" value="HSP20-like_chaperone"/>
</dbReference>
<evidence type="ECO:0000313" key="6">
    <source>
        <dbReference type="Proteomes" id="UP000038040"/>
    </source>
</evidence>
<dbReference type="GO" id="GO:0051082">
    <property type="term" value="F:unfolded protein binding"/>
    <property type="evidence" value="ECO:0007669"/>
    <property type="project" value="TreeGrafter"/>
</dbReference>
<dbReference type="PANTHER" id="PTHR45640">
    <property type="entry name" value="HEAT SHOCK PROTEIN HSP-12.2-RELATED"/>
    <property type="match status" value="1"/>
</dbReference>
<dbReference type="InterPro" id="IPR002068">
    <property type="entry name" value="A-crystallin/Hsp20_dom"/>
</dbReference>
<feature type="compositionally biased region" description="Low complexity" evidence="3">
    <location>
        <begin position="34"/>
        <end position="44"/>
    </location>
</feature>
<reference evidence="8" key="1">
    <citation type="submission" date="2016-04" db="UniProtKB">
        <authorList>
            <consortium name="WormBaseParasite"/>
        </authorList>
    </citation>
    <scope>IDENTIFICATION</scope>
</reference>
<dbReference type="AlphaFoldDB" id="A0A0N4UK74"/>
<evidence type="ECO:0000256" key="2">
    <source>
        <dbReference type="RuleBase" id="RU003616"/>
    </source>
</evidence>
<evidence type="ECO:0000313" key="8">
    <source>
        <dbReference type="WBParaSite" id="DME_0000810201-mRNA-1"/>
    </source>
</evidence>
<dbReference type="STRING" id="318479.A0A0N4UK74"/>
<accession>A0A0N4UK74</accession>
<dbReference type="Pfam" id="PF00011">
    <property type="entry name" value="HSP20"/>
    <property type="match status" value="1"/>
</dbReference>
<dbReference type="PANTHER" id="PTHR45640:SF24">
    <property type="entry name" value="SHSP DOMAIN-CONTAINING PROTEIN"/>
    <property type="match status" value="1"/>
</dbReference>
<sequence>MISNELINMEREIVEEEKWMRQEPVLDETRRASHLSSKSTSHLSGQTNFKDNAKYQEKAMFPNRTNLQTSRSRDNIPTSSSYIPEILSTNRSSVLNKPKEIVPFYTITKKKPTIHNKTTNDVRTLNFQHKSEIDSQHIFFDNADIINTDHGFTIKLDVKYFRPENLKVTLTRNILTVFGDRFEDVNSQTMRRTFTRKYLIPSDVRLSSIISYMTDCGSLVIKGDRKGWKETDLTVQPIITQQSNSNMISVV</sequence>